<dbReference type="InterPro" id="IPR048685">
    <property type="entry name" value="COG3_C"/>
</dbReference>
<comment type="similarity">
    <text evidence="2">Belongs to the COG3 family.</text>
</comment>
<dbReference type="OrthoDB" id="296793at2759"/>
<dbReference type="GO" id="GO:0006914">
    <property type="term" value="P:autophagy"/>
    <property type="evidence" value="ECO:0007669"/>
    <property type="project" value="TreeGrafter"/>
</dbReference>
<dbReference type="GO" id="GO:0017119">
    <property type="term" value="C:Golgi transport complex"/>
    <property type="evidence" value="ECO:0007669"/>
    <property type="project" value="TreeGrafter"/>
</dbReference>
<sequence length="787" mass="87731">MAETTEPAEAAKKDGLLAQLEEGDTDLALFKLSGDIDDALLDASLDEYQQYLDQLDAARSHLDTLLASTAATLSELSSISASFRSIDSQTKSFQAQSASIREEQHKNEAIAQDIADNLRYYEPLERITRRLNAPQAGNFVRSQDFSDMLVTLDECIDYMQTHPAHKEAESYRSRYKLLLTRALTLVRNTFMAGVRETTTEVAGRIAAKQLNDTTMSALLYAKFRVGATEMKELGLEIQKRANPPADAEPGTEGEYQSLMNELHASFAACRGRLILPIVHKRLAETAQLPSSKDLVPFARAAISYIRGICLDEFELWAEWFHGYRGLYDFLESLCEPMYDHLRPRIIHENKLAKLCSLVTLLQTRYLHDEEEDGAPDLNQLDFSALIQPALEDAQTRLVFRALAILREEIEMFKPKPEDLDYPRLTSAPPVSASKAALSGRRGSRDPLTSLPKTSITDLDEDSAEEGLFSWTLSASRRSALKHSYPTLSRSIRLLSRIYRLVNSSVFDDLAHQIVHQTTLSLVSASSQISTRSSPADGQLFLLKHLLLLKSQIVAFDIEYVTPDVSFDFSGVASTFWELRERGGLFNPATWMRLFSSGGLLPKVVENMLDAKQELDGRLRQVINEFTAGFARSMCKDLPRAVDKVGGKKADRETVLAEAVSKTRSTIEKEIPILRAKLEQYLDDHRTRETLVAAVEDQVVQIYEAFFDDYAAQSASAAAKGQNGKVNGRSATPISRKGKGPEDAVWDTDTFAEWAEGLFNVALPNVEDEEDGRGSHVASRSLSRSRSP</sequence>
<gene>
    <name evidence="12" type="ORF">CLCR_02780</name>
</gene>
<evidence type="ECO:0000256" key="4">
    <source>
        <dbReference type="ARBA" id="ARBA00022448"/>
    </source>
</evidence>
<evidence type="ECO:0000256" key="8">
    <source>
        <dbReference type="ARBA" id="ARBA00031339"/>
    </source>
</evidence>
<evidence type="ECO:0000259" key="11">
    <source>
        <dbReference type="Pfam" id="PF20671"/>
    </source>
</evidence>
<dbReference type="eggNOG" id="KOG2604">
    <property type="taxonomic scope" value="Eukaryota"/>
</dbReference>
<dbReference type="GO" id="GO:0007030">
    <property type="term" value="P:Golgi organization"/>
    <property type="evidence" value="ECO:0007669"/>
    <property type="project" value="TreeGrafter"/>
</dbReference>
<name>A0A1C1D1P6_9EURO</name>
<protein>
    <recommendedName>
        <fullName evidence="3">Conserved oligomeric Golgi complex subunit 3</fullName>
    </recommendedName>
    <alternativeName>
        <fullName evidence="8">Component of oligomeric Golgi complex 3</fullName>
    </alternativeName>
</protein>
<keyword evidence="6" id="KW-0333">Golgi apparatus</keyword>
<evidence type="ECO:0000256" key="5">
    <source>
        <dbReference type="ARBA" id="ARBA00022927"/>
    </source>
</evidence>
<dbReference type="InterPro" id="IPR048320">
    <property type="entry name" value="COG3_N"/>
</dbReference>
<comment type="caution">
    <text evidence="12">The sequence shown here is derived from an EMBL/GenBank/DDBJ whole genome shotgun (WGS) entry which is preliminary data.</text>
</comment>
<comment type="subcellular location">
    <subcellularLocation>
        <location evidence="1">Golgi apparatus membrane</location>
        <topology evidence="1">Peripheral membrane protein</topology>
    </subcellularLocation>
</comment>
<feature type="domain" description="Conserved oligomeric Golgi complex subunit 3 C-terminal" evidence="11">
    <location>
        <begin position="216"/>
        <end position="571"/>
    </location>
</feature>
<evidence type="ECO:0000313" key="13">
    <source>
        <dbReference type="Proteomes" id="UP000094526"/>
    </source>
</evidence>
<keyword evidence="13" id="KW-1185">Reference proteome</keyword>
<dbReference type="VEuPathDB" id="FungiDB:G647_04907"/>
<dbReference type="EMBL" id="LGRB01000003">
    <property type="protein sequence ID" value="OCT54813.1"/>
    <property type="molecule type" value="Genomic_DNA"/>
</dbReference>
<evidence type="ECO:0000256" key="7">
    <source>
        <dbReference type="ARBA" id="ARBA00023136"/>
    </source>
</evidence>
<feature type="region of interest" description="Disordered" evidence="9">
    <location>
        <begin position="420"/>
        <end position="456"/>
    </location>
</feature>
<dbReference type="GO" id="GO:0005801">
    <property type="term" value="C:cis-Golgi network"/>
    <property type="evidence" value="ECO:0007669"/>
    <property type="project" value="InterPro"/>
</dbReference>
<accession>A0A1C1D1P6</accession>
<dbReference type="Pfam" id="PF04136">
    <property type="entry name" value="COG3_N"/>
    <property type="match status" value="1"/>
</dbReference>
<dbReference type="Pfam" id="PF20671">
    <property type="entry name" value="COG3_C"/>
    <property type="match status" value="1"/>
</dbReference>
<evidence type="ECO:0000256" key="2">
    <source>
        <dbReference type="ARBA" id="ARBA00009936"/>
    </source>
</evidence>
<keyword evidence="7" id="KW-0472">Membrane</keyword>
<keyword evidence="5" id="KW-0653">Protein transport</keyword>
<dbReference type="VEuPathDB" id="FungiDB:CLCR_02780"/>
<dbReference type="PANTHER" id="PTHR13302:SF8">
    <property type="entry name" value="CONSERVED OLIGOMERIC GOLGI COMPLEX SUBUNIT 3"/>
    <property type="match status" value="1"/>
</dbReference>
<dbReference type="InterPro" id="IPR007265">
    <property type="entry name" value="COG_su3"/>
</dbReference>
<evidence type="ECO:0000259" key="10">
    <source>
        <dbReference type="Pfam" id="PF04136"/>
    </source>
</evidence>
<evidence type="ECO:0000256" key="1">
    <source>
        <dbReference type="ARBA" id="ARBA00004395"/>
    </source>
</evidence>
<evidence type="ECO:0000256" key="6">
    <source>
        <dbReference type="ARBA" id="ARBA00023034"/>
    </source>
</evidence>
<reference evidence="13" key="1">
    <citation type="submission" date="2015-07" db="EMBL/GenBank/DDBJ databases">
        <authorList>
            <person name="Teixeira M.M."/>
            <person name="Souza R.C."/>
            <person name="Almeida L.G."/>
            <person name="Vicente V.A."/>
            <person name="de Hoog S."/>
            <person name="Bocca A.L."/>
            <person name="de Almeida S.R."/>
            <person name="Vasconcelos A.T."/>
            <person name="Felipe M.S."/>
        </authorList>
    </citation>
    <scope>NUCLEOTIDE SEQUENCE [LARGE SCALE GENOMIC DNA]</scope>
    <source>
        <strain evidence="13">KSF</strain>
    </source>
</reference>
<dbReference type="GO" id="GO:0000139">
    <property type="term" value="C:Golgi membrane"/>
    <property type="evidence" value="ECO:0007669"/>
    <property type="project" value="UniProtKB-SubCell"/>
</dbReference>
<dbReference type="GO" id="GO:0006891">
    <property type="term" value="P:intra-Golgi vesicle-mediated transport"/>
    <property type="evidence" value="ECO:0007669"/>
    <property type="project" value="TreeGrafter"/>
</dbReference>
<dbReference type="Proteomes" id="UP000094526">
    <property type="component" value="Unassembled WGS sequence"/>
</dbReference>
<dbReference type="GO" id="GO:0006886">
    <property type="term" value="P:intracellular protein transport"/>
    <property type="evidence" value="ECO:0007669"/>
    <property type="project" value="InterPro"/>
</dbReference>
<dbReference type="AlphaFoldDB" id="A0A1C1D1P6"/>
<feature type="region of interest" description="Disordered" evidence="9">
    <location>
        <begin position="716"/>
        <end position="742"/>
    </location>
</feature>
<feature type="domain" description="Conserved oligomeric Golgi complex subunit 3 N-terminal" evidence="10">
    <location>
        <begin position="50"/>
        <end position="193"/>
    </location>
</feature>
<feature type="compositionally biased region" description="Polar residues" evidence="9">
    <location>
        <begin position="777"/>
        <end position="787"/>
    </location>
</feature>
<organism evidence="12 13">
    <name type="scientific">Cladophialophora carrionii</name>
    <dbReference type="NCBI Taxonomy" id="86049"/>
    <lineage>
        <taxon>Eukaryota</taxon>
        <taxon>Fungi</taxon>
        <taxon>Dikarya</taxon>
        <taxon>Ascomycota</taxon>
        <taxon>Pezizomycotina</taxon>
        <taxon>Eurotiomycetes</taxon>
        <taxon>Chaetothyriomycetidae</taxon>
        <taxon>Chaetothyriales</taxon>
        <taxon>Herpotrichiellaceae</taxon>
        <taxon>Cladophialophora</taxon>
    </lineage>
</organism>
<feature type="region of interest" description="Disordered" evidence="9">
    <location>
        <begin position="764"/>
        <end position="787"/>
    </location>
</feature>
<proteinExistence type="inferred from homology"/>
<keyword evidence="4" id="KW-0813">Transport</keyword>
<dbReference type="PANTHER" id="PTHR13302">
    <property type="entry name" value="CONSERVED OLIGOMERIC GOLGI COMPLEX COMPONENT 3"/>
    <property type="match status" value="1"/>
</dbReference>
<evidence type="ECO:0000256" key="3">
    <source>
        <dbReference type="ARBA" id="ARBA00020976"/>
    </source>
</evidence>
<dbReference type="STRING" id="86049.A0A1C1D1P6"/>
<evidence type="ECO:0000256" key="9">
    <source>
        <dbReference type="SAM" id="MobiDB-lite"/>
    </source>
</evidence>
<evidence type="ECO:0000313" key="12">
    <source>
        <dbReference type="EMBL" id="OCT54813.1"/>
    </source>
</evidence>